<keyword evidence="1" id="KW-1133">Transmembrane helix</keyword>
<keyword evidence="3" id="KW-1185">Reference proteome</keyword>
<feature type="transmembrane region" description="Helical" evidence="1">
    <location>
        <begin position="67"/>
        <end position="93"/>
    </location>
</feature>
<feature type="transmembrane region" description="Helical" evidence="1">
    <location>
        <begin position="274"/>
        <end position="292"/>
    </location>
</feature>
<keyword evidence="1" id="KW-0812">Transmembrane</keyword>
<dbReference type="RefSeq" id="WP_119882884.1">
    <property type="nucleotide sequence ID" value="NZ_CP032418.1"/>
</dbReference>
<sequence>MQRVVTLFFIGFLLALFLVQPSATYDGANFGMQLFTTKLLPYLLPYLIVSKWFMSILFQHSPVRKNFFFYCQLYLIGALGGYPSGAATIVHLAESEVISKPQANHLLGIVHAPSPIFIIGYVGAEILHSFQQALLLLVIFHVANLVLLVFSWKTFLYDSSNTSLLPSNMKKESFASSVTKSAQTMLIVGATVIFFTAVSQNLIQAWKTSSIPFTESMQLAIYSLFEMTAGLEVAHHMSVSIIIIIVIILWNGWSIHMQVYVLAKSMSLRVKHYLFYRIAHSMLVFVICILFLK</sequence>
<evidence type="ECO:0000256" key="1">
    <source>
        <dbReference type="SAM" id="Phobius"/>
    </source>
</evidence>
<evidence type="ECO:0000313" key="3">
    <source>
        <dbReference type="Proteomes" id="UP000265725"/>
    </source>
</evidence>
<feature type="transmembrane region" description="Helical" evidence="1">
    <location>
        <begin position="233"/>
        <end position="253"/>
    </location>
</feature>
<protein>
    <recommendedName>
        <fullName evidence="4">Sporulation protein</fullName>
    </recommendedName>
</protein>
<accession>A0A385YUJ5</accession>
<dbReference type="OrthoDB" id="1645614at2"/>
<feature type="transmembrane region" description="Helical" evidence="1">
    <location>
        <begin position="134"/>
        <end position="152"/>
    </location>
</feature>
<evidence type="ECO:0000313" key="2">
    <source>
        <dbReference type="EMBL" id="AYC29143.1"/>
    </source>
</evidence>
<dbReference type="KEGG" id="paek:D3873_04330"/>
<dbReference type="EMBL" id="CP032418">
    <property type="protein sequence ID" value="AYC29143.1"/>
    <property type="molecule type" value="Genomic_DNA"/>
</dbReference>
<keyword evidence="1" id="KW-0472">Membrane</keyword>
<feature type="transmembrane region" description="Helical" evidence="1">
    <location>
        <begin position="40"/>
        <end position="58"/>
    </location>
</feature>
<evidence type="ECO:0008006" key="4">
    <source>
        <dbReference type="Google" id="ProtNLM"/>
    </source>
</evidence>
<organism evidence="2 3">
    <name type="scientific">Paenisporosarcina cavernae</name>
    <dbReference type="NCBI Taxonomy" id="2320858"/>
    <lineage>
        <taxon>Bacteria</taxon>
        <taxon>Bacillati</taxon>
        <taxon>Bacillota</taxon>
        <taxon>Bacilli</taxon>
        <taxon>Bacillales</taxon>
        <taxon>Caryophanaceae</taxon>
        <taxon>Paenisporosarcina</taxon>
    </lineage>
</organism>
<gene>
    <name evidence="2" type="ORF">D3873_04330</name>
</gene>
<dbReference type="Proteomes" id="UP000265725">
    <property type="component" value="Chromosome"/>
</dbReference>
<reference evidence="3" key="1">
    <citation type="submission" date="2018-09" db="EMBL/GenBank/DDBJ databases">
        <authorList>
            <person name="Zhu H."/>
        </authorList>
    </citation>
    <scope>NUCLEOTIDE SEQUENCE [LARGE SCALE GENOMIC DNA]</scope>
    <source>
        <strain evidence="3">K2R23-3</strain>
    </source>
</reference>
<dbReference type="AlphaFoldDB" id="A0A385YUJ5"/>
<proteinExistence type="predicted"/>
<name>A0A385YUJ5_9BACL</name>
<feature type="transmembrane region" description="Helical" evidence="1">
    <location>
        <begin position="105"/>
        <end position="122"/>
    </location>
</feature>